<feature type="region of interest" description="Disordered" evidence="3">
    <location>
        <begin position="113"/>
        <end position="136"/>
    </location>
</feature>
<feature type="compositionally biased region" description="Basic residues" evidence="3">
    <location>
        <begin position="940"/>
        <end position="950"/>
    </location>
</feature>
<evidence type="ECO:0000256" key="1">
    <source>
        <dbReference type="ARBA" id="ARBA00022741"/>
    </source>
</evidence>
<dbReference type="Proteomes" id="UP000033551">
    <property type="component" value="Unassembled WGS sequence"/>
</dbReference>
<feature type="compositionally biased region" description="Low complexity" evidence="3">
    <location>
        <begin position="896"/>
        <end position="914"/>
    </location>
</feature>
<feature type="compositionally biased region" description="Gly residues" evidence="3">
    <location>
        <begin position="877"/>
        <end position="887"/>
    </location>
</feature>
<feature type="non-terminal residue" evidence="5">
    <location>
        <position position="1193"/>
    </location>
</feature>
<feature type="compositionally biased region" description="Basic residues" evidence="3">
    <location>
        <begin position="728"/>
        <end position="737"/>
    </location>
</feature>
<feature type="domain" description="AAA+ ATPase" evidence="4">
    <location>
        <begin position="1025"/>
        <end position="1182"/>
    </location>
</feature>
<feature type="domain" description="AAA+ ATPase" evidence="4">
    <location>
        <begin position="61"/>
        <end position="226"/>
    </location>
</feature>
<dbReference type="PANTHER" id="PTHR16305">
    <property type="entry name" value="TESTICULAR SOLUBLE ADENYLYL CYCLASE"/>
    <property type="match status" value="1"/>
</dbReference>
<keyword evidence="6" id="KW-1185">Reference proteome</keyword>
<gene>
    <name evidence="5" type="ORF">VR44_37580</name>
</gene>
<dbReference type="InterPro" id="IPR041664">
    <property type="entry name" value="AAA_16"/>
</dbReference>
<feature type="region of interest" description="Disordered" evidence="3">
    <location>
        <begin position="700"/>
        <end position="1000"/>
    </location>
</feature>
<feature type="region of interest" description="Disordered" evidence="3">
    <location>
        <begin position="1"/>
        <end position="41"/>
    </location>
</feature>
<keyword evidence="1" id="KW-0547">Nucleotide-binding</keyword>
<dbReference type="GO" id="GO:0005737">
    <property type="term" value="C:cytoplasm"/>
    <property type="evidence" value="ECO:0007669"/>
    <property type="project" value="TreeGrafter"/>
</dbReference>
<protein>
    <recommendedName>
        <fullName evidence="4">AAA+ ATPase domain-containing protein</fullName>
    </recommendedName>
</protein>
<evidence type="ECO:0000313" key="5">
    <source>
        <dbReference type="EMBL" id="KJY23694.1"/>
    </source>
</evidence>
<evidence type="ECO:0000259" key="4">
    <source>
        <dbReference type="SMART" id="SM00382"/>
    </source>
</evidence>
<dbReference type="Pfam" id="PF13191">
    <property type="entry name" value="AAA_16"/>
    <property type="match status" value="2"/>
</dbReference>
<dbReference type="SMART" id="SM00382">
    <property type="entry name" value="AAA"/>
    <property type="match status" value="2"/>
</dbReference>
<dbReference type="InterPro" id="IPR003593">
    <property type="entry name" value="AAA+_ATPase"/>
</dbReference>
<feature type="compositionally biased region" description="Low complexity" evidence="3">
    <location>
        <begin position="986"/>
        <end position="997"/>
    </location>
</feature>
<feature type="compositionally biased region" description="Low complexity" evidence="3">
    <location>
        <begin position="738"/>
        <end position="764"/>
    </location>
</feature>
<reference evidence="5 6" key="1">
    <citation type="submission" date="2015-02" db="EMBL/GenBank/DDBJ databases">
        <authorList>
            <person name="Ju K.-S."/>
            <person name="Doroghazi J.R."/>
            <person name="Metcalf W."/>
        </authorList>
    </citation>
    <scope>NUCLEOTIDE SEQUENCE [LARGE SCALE GENOMIC DNA]</scope>
    <source>
        <strain evidence="5 6">NRRL ISP-5550</strain>
    </source>
</reference>
<dbReference type="PANTHER" id="PTHR16305:SF35">
    <property type="entry name" value="TRANSCRIPTIONAL ACTIVATOR DOMAIN"/>
    <property type="match status" value="1"/>
</dbReference>
<name>A0A0F4IPT2_9ACTN</name>
<evidence type="ECO:0000313" key="6">
    <source>
        <dbReference type="Proteomes" id="UP000033551"/>
    </source>
</evidence>
<dbReference type="GO" id="GO:0004016">
    <property type="term" value="F:adenylate cyclase activity"/>
    <property type="evidence" value="ECO:0007669"/>
    <property type="project" value="TreeGrafter"/>
</dbReference>
<evidence type="ECO:0000256" key="2">
    <source>
        <dbReference type="ARBA" id="ARBA00022840"/>
    </source>
</evidence>
<sequence>MPRTVQPRTALPGTALSPTKAAPPGAPDPHPGPAGGRAAPVGRDAEDRLLRGLLADLRRGRPALVEVSGPPGIGRSTLLDHAAALAAEAGIRVAAAPEETCLPHGIAAQLLGGLHPGTAPAGPDLPQDRAHPGAAATPRPDRLCAAFLTAARSRPLLLVVDDAQWADTPSLRGLQALARRLAGLPLMLLTSRNTAVPQDPYERIEPCPLAEGRSVARHLLELPPLPAEAVGRVLADTWPESADAAFRQEAARSLDGNPALLRSVTARFLRHGWTPDTGHLAHLAESAAEAVRERTVRTLPLLPPELLGVLRAIAVAGPDCTPGLIEALAAGPRTPGTARALTLLSGTGLLADGPRPALRGEAAARAVLADLGTGRREELHARAAAWAHRAALPDRAVARMLLGAGPVGAPWAVAALRRRAAEERAAGHHPRAARLLERALREPVPEALRVRLLTELATAVLPTAPEAASRHLYRALDPPAHTAGPAADPGTVRARLLATELLVARGDFLTPAARIARAVTEAEPGTAEHSALRALHWMAAHGRPDPEEGCEPPLPDAWPARPEQAAEAAVAAWRTARRGLDITRARGLARAALAPEARAHVPPAVRTAAAYALVLCGDTEEARGALDGILVCAARRDARPVAGAALLVTCLAELWGGRDAAASEALDRCEEVMPAPLWHPLMAPGPLALRALLDLRRGADPGHPAAARRRGRTGLGPPPLRARPGPARGRRARHGPRRPAGVRAPAAGPAGRQPRPAALAFGGRADPRPRGPPGGTAAGRGTPPGPAVGRAPRAGHGPGPAPRRGHPARSGGAGPGPCHRLAVPAGAGGARYGPVLGPPHRRLPARRRPDRDRARTGPARTGARHSRPGPARPATGPGRGPGAGHGTRGAPERTAPRGAGPPAARAGTGRAPGRPARHGTGGTPRARRRRSAGPPDRRRNPGRGARRRRAAQPGHRPGTRRHPPHRGTAPDEGLPEARHPGAPPAGRGTRTNRYGGNDMNPLLHRRQELGLLTAALDATGHGAGGGSLTVVTGGIGMGKTALLRALPELAERRGVRVLTAGGAPHEQAFRFGVLDQLLTPLLPATGAAALPPGEHTGPDSGPGQDATRLALVAEHADRKPLLLLVDDLQWADTASLRWLARLAGQLPRLRVTLVAALREGDPGEDEPRLHHLTGRAAAVLRLSPLSVGATADL</sequence>
<dbReference type="OrthoDB" id="4335782at2"/>
<dbReference type="AlphaFoldDB" id="A0A0F4IPT2"/>
<comment type="caution">
    <text evidence="5">The sequence shown here is derived from an EMBL/GenBank/DDBJ whole genome shotgun (WGS) entry which is preliminary data.</text>
</comment>
<organism evidence="5 6">
    <name type="scientific">Streptomyces katrae</name>
    <dbReference type="NCBI Taxonomy" id="68223"/>
    <lineage>
        <taxon>Bacteria</taxon>
        <taxon>Bacillati</taxon>
        <taxon>Actinomycetota</taxon>
        <taxon>Actinomycetes</taxon>
        <taxon>Kitasatosporales</taxon>
        <taxon>Streptomycetaceae</taxon>
        <taxon>Streptomyces</taxon>
    </lineage>
</organism>
<evidence type="ECO:0000256" key="3">
    <source>
        <dbReference type="SAM" id="MobiDB-lite"/>
    </source>
</evidence>
<dbReference type="InterPro" id="IPR027417">
    <property type="entry name" value="P-loop_NTPase"/>
</dbReference>
<dbReference type="GO" id="GO:0005524">
    <property type="term" value="F:ATP binding"/>
    <property type="evidence" value="ECO:0007669"/>
    <property type="project" value="UniProtKB-KW"/>
</dbReference>
<keyword evidence="2" id="KW-0067">ATP-binding</keyword>
<proteinExistence type="predicted"/>
<dbReference type="EMBL" id="JZWV01001388">
    <property type="protein sequence ID" value="KJY23694.1"/>
    <property type="molecule type" value="Genomic_DNA"/>
</dbReference>
<accession>A0A0F4IPT2</accession>
<dbReference type="SUPFAM" id="SSF52540">
    <property type="entry name" value="P-loop containing nucleoside triphosphate hydrolases"/>
    <property type="match status" value="2"/>
</dbReference>